<sequence length="41" mass="4630">MKSVFMLDVPVFIIFNLIQSSITRTGREISANLFGTILRSI</sequence>
<dbReference type="EMBL" id="CMVM020000057">
    <property type="status" value="NOT_ANNOTATED_CDS"/>
    <property type="molecule type" value="Genomic_DNA"/>
</dbReference>
<evidence type="ECO:0000313" key="1">
    <source>
        <dbReference type="EnsemblMetazoa" id="OVOC1827.1"/>
    </source>
</evidence>
<evidence type="ECO:0000313" key="2">
    <source>
        <dbReference type="Proteomes" id="UP000024404"/>
    </source>
</evidence>
<proteinExistence type="predicted"/>
<dbReference type="AlphaFoldDB" id="A0A2K6VRB3"/>
<dbReference type="EnsemblMetazoa" id="OVOC1827.2">
    <property type="protein sequence ID" value="OVOC1827.2"/>
    <property type="gene ID" value="WBGene00238636"/>
</dbReference>
<dbReference type="EnsemblMetazoa" id="OVOC1827.1">
    <property type="protein sequence ID" value="OVOC1827.1"/>
    <property type="gene ID" value="WBGene00238636"/>
</dbReference>
<keyword evidence="2" id="KW-1185">Reference proteome</keyword>
<organism evidence="1 2">
    <name type="scientific">Onchocerca volvulus</name>
    <dbReference type="NCBI Taxonomy" id="6282"/>
    <lineage>
        <taxon>Eukaryota</taxon>
        <taxon>Metazoa</taxon>
        <taxon>Ecdysozoa</taxon>
        <taxon>Nematoda</taxon>
        <taxon>Chromadorea</taxon>
        <taxon>Rhabditida</taxon>
        <taxon>Spirurina</taxon>
        <taxon>Spiruromorpha</taxon>
        <taxon>Filarioidea</taxon>
        <taxon>Onchocercidae</taxon>
        <taxon>Onchocerca</taxon>
    </lineage>
</organism>
<protein>
    <submittedName>
        <fullName evidence="1">Uncharacterized protein</fullName>
    </submittedName>
</protein>
<name>A0A2K6VRB3_ONCVO</name>
<reference evidence="1" key="2">
    <citation type="submission" date="2018-02" db="UniProtKB">
        <authorList>
            <consortium name="EnsemblMetazoa"/>
        </authorList>
    </citation>
    <scope>IDENTIFICATION</scope>
</reference>
<reference evidence="2" key="1">
    <citation type="submission" date="2013-10" db="EMBL/GenBank/DDBJ databases">
        <title>Genome sequencing of Onchocerca volvulus.</title>
        <authorList>
            <person name="Cotton J."/>
            <person name="Tsai J."/>
            <person name="Stanley E."/>
            <person name="Tracey A."/>
            <person name="Holroyd N."/>
            <person name="Lustigman S."/>
            <person name="Berriman M."/>
        </authorList>
    </citation>
    <scope>NUCLEOTIDE SEQUENCE</scope>
</reference>
<accession>A0A2K6VRB3</accession>
<dbReference type="Proteomes" id="UP000024404">
    <property type="component" value="Unassembled WGS sequence"/>
</dbReference>